<protein>
    <submittedName>
        <fullName evidence="3">Uncharacterized protein</fullName>
    </submittedName>
</protein>
<accession>A0AAV2H1H8</accession>
<dbReference type="InterPro" id="IPR042481">
    <property type="entry name" value="CCDC57"/>
</dbReference>
<dbReference type="GO" id="GO:0060271">
    <property type="term" value="P:cilium assembly"/>
    <property type="evidence" value="ECO:0007669"/>
    <property type="project" value="TreeGrafter"/>
</dbReference>
<dbReference type="AlphaFoldDB" id="A0AAV2H1H8"/>
<keyword evidence="4" id="KW-1185">Reference proteome</keyword>
<feature type="coiled-coil region" evidence="1">
    <location>
        <begin position="743"/>
        <end position="818"/>
    </location>
</feature>
<gene>
    <name evidence="3" type="ORF">GSLYS_00001645001</name>
</gene>
<dbReference type="GO" id="GO:0045931">
    <property type="term" value="P:positive regulation of mitotic cell cycle"/>
    <property type="evidence" value="ECO:0007669"/>
    <property type="project" value="TreeGrafter"/>
</dbReference>
<reference evidence="3 4" key="1">
    <citation type="submission" date="2024-04" db="EMBL/GenBank/DDBJ databases">
        <authorList>
            <consortium name="Genoscope - CEA"/>
            <person name="William W."/>
        </authorList>
    </citation>
    <scope>NUCLEOTIDE SEQUENCE [LARGE SCALE GENOMIC DNA]</scope>
</reference>
<dbReference type="GO" id="GO:0007099">
    <property type="term" value="P:centriole replication"/>
    <property type="evidence" value="ECO:0007669"/>
    <property type="project" value="TreeGrafter"/>
</dbReference>
<feature type="coiled-coil region" evidence="1">
    <location>
        <begin position="307"/>
        <end position="422"/>
    </location>
</feature>
<feature type="coiled-coil region" evidence="1">
    <location>
        <begin position="82"/>
        <end position="277"/>
    </location>
</feature>
<evidence type="ECO:0000313" key="3">
    <source>
        <dbReference type="EMBL" id="CAL1527468.1"/>
    </source>
</evidence>
<dbReference type="PANTHER" id="PTHR46725:SF1">
    <property type="entry name" value="COILED-COIL DOMAIN-CONTAINING PROTEIN 57"/>
    <property type="match status" value="1"/>
</dbReference>
<dbReference type="GO" id="GO:0005814">
    <property type="term" value="C:centriole"/>
    <property type="evidence" value="ECO:0007669"/>
    <property type="project" value="TreeGrafter"/>
</dbReference>
<evidence type="ECO:0000256" key="1">
    <source>
        <dbReference type="SAM" id="Coils"/>
    </source>
</evidence>
<dbReference type="Proteomes" id="UP001497497">
    <property type="component" value="Unassembled WGS sequence"/>
</dbReference>
<evidence type="ECO:0000256" key="2">
    <source>
        <dbReference type="SAM" id="MobiDB-lite"/>
    </source>
</evidence>
<dbReference type="GO" id="GO:0005876">
    <property type="term" value="C:spindle microtubule"/>
    <property type="evidence" value="ECO:0007669"/>
    <property type="project" value="TreeGrafter"/>
</dbReference>
<feature type="coiled-coil region" evidence="1">
    <location>
        <begin position="19"/>
        <end position="46"/>
    </location>
</feature>
<feature type="region of interest" description="Disordered" evidence="2">
    <location>
        <begin position="971"/>
        <end position="1044"/>
    </location>
</feature>
<dbReference type="GO" id="GO:0034451">
    <property type="term" value="C:centriolar satellite"/>
    <property type="evidence" value="ECO:0007669"/>
    <property type="project" value="TreeGrafter"/>
</dbReference>
<keyword evidence="1" id="KW-0175">Coiled coil</keyword>
<feature type="compositionally biased region" description="Basic and acidic residues" evidence="2">
    <location>
        <begin position="987"/>
        <end position="1002"/>
    </location>
</feature>
<dbReference type="EMBL" id="CAXITT010000018">
    <property type="protein sequence ID" value="CAL1527468.1"/>
    <property type="molecule type" value="Genomic_DNA"/>
</dbReference>
<feature type="coiled-coil region" evidence="1">
    <location>
        <begin position="516"/>
        <end position="583"/>
    </location>
</feature>
<comment type="caution">
    <text evidence="3">The sequence shown here is derived from an EMBL/GenBank/DDBJ whole genome shotgun (WGS) entry which is preliminary data.</text>
</comment>
<dbReference type="PANTHER" id="PTHR46725">
    <property type="entry name" value="COILED-COIL DOMAIN-CONTAINING PROTEIN 57"/>
    <property type="match status" value="1"/>
</dbReference>
<feature type="coiled-coil region" evidence="1">
    <location>
        <begin position="625"/>
        <end position="705"/>
    </location>
</feature>
<feature type="compositionally biased region" description="Polar residues" evidence="2">
    <location>
        <begin position="1008"/>
        <end position="1021"/>
    </location>
</feature>
<evidence type="ECO:0000313" key="4">
    <source>
        <dbReference type="Proteomes" id="UP001497497"/>
    </source>
</evidence>
<organism evidence="3 4">
    <name type="scientific">Lymnaea stagnalis</name>
    <name type="common">Great pond snail</name>
    <name type="synonym">Helix stagnalis</name>
    <dbReference type="NCBI Taxonomy" id="6523"/>
    <lineage>
        <taxon>Eukaryota</taxon>
        <taxon>Metazoa</taxon>
        <taxon>Spiralia</taxon>
        <taxon>Lophotrochozoa</taxon>
        <taxon>Mollusca</taxon>
        <taxon>Gastropoda</taxon>
        <taxon>Heterobranchia</taxon>
        <taxon>Euthyneura</taxon>
        <taxon>Panpulmonata</taxon>
        <taxon>Hygrophila</taxon>
        <taxon>Lymnaeoidea</taxon>
        <taxon>Lymnaeidae</taxon>
        <taxon>Lymnaea</taxon>
    </lineage>
</organism>
<dbReference type="GO" id="GO:0007020">
    <property type="term" value="P:microtubule nucleation"/>
    <property type="evidence" value="ECO:0007669"/>
    <property type="project" value="TreeGrafter"/>
</dbReference>
<sequence>MSDSTSWKKLADEKEKEWRQVLESRINALEGEVKQKDTELASEKIKFNELKEHFKYNLKLLEERDRELEKYDISFSEIRNALNQKNAEISELKIYLDDLKNVIKREEKTKDELQANYQRRIREKQMEVDTYKSCKDKELLDERKEYEQFRRDLQRQLVNVQNELDIQKRELTSEFDDAIKKREHEFKLRCDELSTKALEYELKVKVLEKELELSRDCYDKTHTVMAEAEDTQRQLEKLLKQREWELTDTTAMKDAEIADLRMRVSSSESSMKKLKDDFQRKFTDMDQLVRDKENTVERVKNGYHEKEEALLTTIRDLQSQLEDAQIRERQLQWSKQDLIKENEIQIENLKEEIKTVKERWDRHVAEISKEHVSRDLELGTAIEEQRRLKLELEQRKEDLEMYKNELKAAAEREEKLDKAKMQSELDWQRRCEDLERQQYDKSEDLIKKLTTARNDSEALLKERERELRHKVLLIKSLHKERDQLRALLKRSDIPLDNFIKYSLDTVEKGEDELDYIEELQRENTSLKQLIAMMRQEMEALGGEVPKLETGKMRDTVNNYEEELKEVRQENKELRLKLKETRKNTISLHMANSVSKEVMSQLEGNNGVKNHILGLNATIGNLRSEKVELAATVKKQQARMAFLENSLEDISKQPRQKQIQIDQLTYELSSCRRRYEGEINGLKTRVGDLELQLTEARREADEYHRASLERNEELVALGNQLSSMKMELSETNPSINFGAQELYIQQLQTELSQLRKRAEAVEDPNLDYLGTRLDKSNVGDLKNKLKSAASKIIQLAKENQQLTESNNRLRTELKASIAEKSSQHKPAGSQSVQFSEHKSLIFDNNERSKEASKLDSQSDRLAELEKLQYQLTKQELQYAQRFKADKPINVQQSFDNKEIPERDMSGMYYDRHAQPYFDSLQPIKAKSTPPRGNRTPREADSQMLMSMSSGGGESIQKVWEMLEDSITSYGSSLMPAARPTSTLNPGDQGKKREFVVKGERAPTELKSALKQTTGKSFSSKVTGKNVPRLKQKVRNYNVKDDPDER</sequence>
<proteinExistence type="predicted"/>
<name>A0AAV2H1H8_LYMST</name>